<dbReference type="EMBL" id="CAXAMM010012114">
    <property type="protein sequence ID" value="CAK9028047.1"/>
    <property type="molecule type" value="Genomic_DNA"/>
</dbReference>
<protein>
    <submittedName>
        <fullName evidence="1">Uncharacterized protein</fullName>
    </submittedName>
</protein>
<organism evidence="1 2">
    <name type="scientific">Durusdinium trenchii</name>
    <dbReference type="NCBI Taxonomy" id="1381693"/>
    <lineage>
        <taxon>Eukaryota</taxon>
        <taxon>Sar</taxon>
        <taxon>Alveolata</taxon>
        <taxon>Dinophyceae</taxon>
        <taxon>Suessiales</taxon>
        <taxon>Symbiodiniaceae</taxon>
        <taxon>Durusdinium</taxon>
    </lineage>
</organism>
<name>A0ABP0KMH1_9DINO</name>
<keyword evidence="2" id="KW-1185">Reference proteome</keyword>
<accession>A0ABP0KMH1</accession>
<evidence type="ECO:0000313" key="2">
    <source>
        <dbReference type="Proteomes" id="UP001642464"/>
    </source>
</evidence>
<sequence length="109" mass="12834">MEEEVLSLHSSTGNYSWVQELYLPLPSNPEWESDMSIKYIDQQGIQRVTGGWELKLSQRYPSLLGDAVAQLYHQHRPEVKRLVLARRPWAMGLMRNGVWKSRLIEYQDF</sequence>
<evidence type="ECO:0000313" key="1">
    <source>
        <dbReference type="EMBL" id="CAK9028047.1"/>
    </source>
</evidence>
<gene>
    <name evidence="1" type="ORF">SCF082_LOCUS18192</name>
</gene>
<proteinExistence type="predicted"/>
<comment type="caution">
    <text evidence="1">The sequence shown here is derived from an EMBL/GenBank/DDBJ whole genome shotgun (WGS) entry which is preliminary data.</text>
</comment>
<dbReference type="Proteomes" id="UP001642464">
    <property type="component" value="Unassembled WGS sequence"/>
</dbReference>
<reference evidence="1 2" key="1">
    <citation type="submission" date="2024-02" db="EMBL/GenBank/DDBJ databases">
        <authorList>
            <person name="Chen Y."/>
            <person name="Shah S."/>
            <person name="Dougan E. K."/>
            <person name="Thang M."/>
            <person name="Chan C."/>
        </authorList>
    </citation>
    <scope>NUCLEOTIDE SEQUENCE [LARGE SCALE GENOMIC DNA]</scope>
</reference>